<feature type="compositionally biased region" description="Basic residues" evidence="2">
    <location>
        <begin position="1276"/>
        <end position="1292"/>
    </location>
</feature>
<keyword evidence="3" id="KW-0472">Membrane</keyword>
<feature type="compositionally biased region" description="Low complexity" evidence="2">
    <location>
        <begin position="298"/>
        <end position="326"/>
    </location>
</feature>
<dbReference type="GO" id="GO:0006352">
    <property type="term" value="P:DNA-templated transcription initiation"/>
    <property type="evidence" value="ECO:0007669"/>
    <property type="project" value="InterPro"/>
</dbReference>
<feature type="region of interest" description="Disordered" evidence="2">
    <location>
        <begin position="51"/>
        <end position="93"/>
    </location>
</feature>
<organism evidence="4 5">
    <name type="scientific">Auxenochlorella protothecoides</name>
    <name type="common">Green microalga</name>
    <name type="synonym">Chlorella protothecoides</name>
    <dbReference type="NCBI Taxonomy" id="3075"/>
    <lineage>
        <taxon>Eukaryota</taxon>
        <taxon>Viridiplantae</taxon>
        <taxon>Chlorophyta</taxon>
        <taxon>core chlorophytes</taxon>
        <taxon>Trebouxiophyceae</taxon>
        <taxon>Chlorellales</taxon>
        <taxon>Chlorellaceae</taxon>
        <taxon>Auxenochlorella</taxon>
    </lineage>
</organism>
<feature type="transmembrane region" description="Helical" evidence="3">
    <location>
        <begin position="508"/>
        <end position="529"/>
    </location>
</feature>
<dbReference type="GO" id="GO:0005216">
    <property type="term" value="F:monoatomic ion channel activity"/>
    <property type="evidence" value="ECO:0007669"/>
    <property type="project" value="InterPro"/>
</dbReference>
<feature type="transmembrane region" description="Helical" evidence="3">
    <location>
        <begin position="1168"/>
        <end position="1190"/>
    </location>
</feature>
<feature type="region of interest" description="Disordered" evidence="2">
    <location>
        <begin position="275"/>
        <end position="344"/>
    </location>
</feature>
<evidence type="ECO:0000313" key="4">
    <source>
        <dbReference type="EMBL" id="RMZ54500.1"/>
    </source>
</evidence>
<feature type="transmembrane region" description="Helical" evidence="3">
    <location>
        <begin position="655"/>
        <end position="675"/>
    </location>
</feature>
<dbReference type="InterPro" id="IPR009072">
    <property type="entry name" value="Histone-fold"/>
</dbReference>
<evidence type="ECO:0000313" key="5">
    <source>
        <dbReference type="Proteomes" id="UP000279271"/>
    </source>
</evidence>
<proteinExistence type="predicted"/>
<feature type="transmembrane region" description="Helical" evidence="3">
    <location>
        <begin position="965"/>
        <end position="983"/>
    </location>
</feature>
<feature type="compositionally biased region" description="Low complexity" evidence="2">
    <location>
        <begin position="114"/>
        <end position="154"/>
    </location>
</feature>
<dbReference type="GO" id="GO:0046982">
    <property type="term" value="F:protein heterodimerization activity"/>
    <property type="evidence" value="ECO:0007669"/>
    <property type="project" value="InterPro"/>
</dbReference>
<gene>
    <name evidence="4" type="ORF">APUTEX25_002076</name>
</gene>
<dbReference type="GO" id="GO:0005886">
    <property type="term" value="C:plasma membrane"/>
    <property type="evidence" value="ECO:0007669"/>
    <property type="project" value="TreeGrafter"/>
</dbReference>
<feature type="transmembrane region" description="Helical" evidence="3">
    <location>
        <begin position="1064"/>
        <end position="1082"/>
    </location>
</feature>
<dbReference type="Gene3D" id="1.10.287.70">
    <property type="match status" value="2"/>
</dbReference>
<feature type="transmembrane region" description="Helical" evidence="3">
    <location>
        <begin position="716"/>
        <end position="742"/>
    </location>
</feature>
<feature type="transmembrane region" description="Helical" evidence="3">
    <location>
        <begin position="1004"/>
        <end position="1028"/>
    </location>
</feature>
<feature type="region of interest" description="Disordered" evidence="2">
    <location>
        <begin position="1270"/>
        <end position="1332"/>
    </location>
</feature>
<feature type="transmembrane region" description="Helical" evidence="3">
    <location>
        <begin position="1107"/>
        <end position="1127"/>
    </location>
</feature>
<feature type="transmembrane region" description="Helical" evidence="3">
    <location>
        <begin position="612"/>
        <end position="630"/>
    </location>
</feature>
<dbReference type="EMBL" id="QOKY01000179">
    <property type="protein sequence ID" value="RMZ54500.1"/>
    <property type="molecule type" value="Genomic_DNA"/>
</dbReference>
<evidence type="ECO:0000256" key="2">
    <source>
        <dbReference type="SAM" id="MobiDB-lite"/>
    </source>
</evidence>
<dbReference type="SUPFAM" id="SSF47113">
    <property type="entry name" value="Histone-fold"/>
    <property type="match status" value="1"/>
</dbReference>
<evidence type="ECO:0000256" key="3">
    <source>
        <dbReference type="SAM" id="Phobius"/>
    </source>
</evidence>
<name>A0A3M7KXI6_AUXPR</name>
<dbReference type="PANTHER" id="PTHR10582">
    <property type="entry name" value="TRANSIENT RECEPTOR POTENTIAL ION CHANNEL PROTEIN"/>
    <property type="match status" value="1"/>
</dbReference>
<dbReference type="InterPro" id="IPR024862">
    <property type="entry name" value="TRPV"/>
</dbReference>
<evidence type="ECO:0000256" key="1">
    <source>
        <dbReference type="ARBA" id="ARBA00022737"/>
    </source>
</evidence>
<dbReference type="GO" id="GO:0098703">
    <property type="term" value="P:calcium ion import across plasma membrane"/>
    <property type="evidence" value="ECO:0007669"/>
    <property type="project" value="TreeGrafter"/>
</dbReference>
<dbReference type="Gene3D" id="1.10.20.10">
    <property type="entry name" value="Histone, subunit A"/>
    <property type="match status" value="1"/>
</dbReference>
<feature type="compositionally biased region" description="Low complexity" evidence="2">
    <location>
        <begin position="58"/>
        <end position="93"/>
    </location>
</feature>
<protein>
    <submittedName>
        <fullName evidence="4">Uncharacterized protein</fullName>
    </submittedName>
</protein>
<dbReference type="Proteomes" id="UP000279271">
    <property type="component" value="Unassembled WGS sequence"/>
</dbReference>
<accession>A0A3M7KXI6</accession>
<dbReference type="PANTHER" id="PTHR10582:SF2">
    <property type="entry name" value="INACTIVE"/>
    <property type="match status" value="1"/>
</dbReference>
<keyword evidence="3" id="KW-1133">Transmembrane helix</keyword>
<comment type="caution">
    <text evidence="4">The sequence shown here is derived from an EMBL/GenBank/DDBJ whole genome shotgun (WGS) entry which is preliminary data.</text>
</comment>
<dbReference type="GO" id="GO:0005669">
    <property type="term" value="C:transcription factor TFIID complex"/>
    <property type="evidence" value="ECO:0007669"/>
    <property type="project" value="InterPro"/>
</dbReference>
<feature type="transmembrane region" description="Helical" evidence="3">
    <location>
        <begin position="549"/>
        <end position="567"/>
    </location>
</feature>
<keyword evidence="3" id="KW-0812">Transmembrane</keyword>
<reference evidence="5" key="1">
    <citation type="journal article" date="2018" name="Algal Res.">
        <title>Characterization of plant carbon substrate utilization by Auxenochlorella protothecoides.</title>
        <authorList>
            <person name="Vogler B.W."/>
            <person name="Starkenburg S.R."/>
            <person name="Sudasinghe N."/>
            <person name="Schambach J.Y."/>
            <person name="Rollin J.A."/>
            <person name="Pattathil S."/>
            <person name="Barry A.N."/>
        </authorList>
    </citation>
    <scope>NUCLEOTIDE SEQUENCE [LARGE SCALE GENOMIC DNA]</scope>
    <source>
        <strain evidence="5">UTEX 25</strain>
    </source>
</reference>
<dbReference type="InterPro" id="IPR003228">
    <property type="entry name" value="TFIID_TAF12_dom"/>
</dbReference>
<sequence length="1357" mass="151389">MARTDRPVAAPGSGSNPNLAALQQQHQQLMAQYPGLVMAQGGAQLPPGFVMPGMAMRMPQPGQQAAGAQQGQGQHAQQQQQQPGMQAMAQFGAQPQSMQQAMLMMMQHNFLNSQAQQRQQQQQQPAQQQQQGASRPASAGRARIAERASAAAARPNMPPITKPGNEEDKAFLPRTRAQKLVKDVCGPRVKATPSLIAALKQLAEEFVAGGIAFGLSLACQRQSESLEAADLQLYYQRCWDIHVPGYGGTEVRPYRRPVASDLHRSRAAAVRASLAASASPAPVAPRANGEATPAAVTAPSGSEAKPAAAEAGQAAQGAGSEGVAQGSPAPPSATEGLPNGDGTARKETLEVDLLRGHESDPERLESLPTATVASLLHLRQSEVLQYIQSNGMHKLAEFDLEEDRVFSAFKGGPMLTFGSDELDLDAEEEWRKRLNRKLEPNPTGWHSTITVEAFVVPIRSAADPESKGLLHPLLRRLQAKRLSYSVFDLPAVKAIITYKWTKYARTRLMIQLGLFICWLLCFYGFIVAFQGEDLSHSLMELLHTARGRVTVGLEIGILLCMLPFLAIDMTMASIYRLQWICDPWHILSTLTYINQVAISGMHLGRLSVKSEWLTIVLAVQCIILLFRLQYWSRAFRATRFAFADVLWEVICDTSWLLAFLFLVMGGYAAAFHITFRTADKEPEGYGNIWKSFLTIYEHVHGDIKLEEFYSAKSLPVFGTILAVSYIFVDGFILANLMVGVIISSLDRVMEHADAKQMVARAYLIDEVENTASLLSVARSYMSARRTEYHPRYVHVLSVHEEKLSQHRWRRTNSPASSENDPLNGCRRSIVEGQSEVLKYIQNKGMHKLAEFEVEENLIYPAFKDGPMLTFGSDEMQLDAAWEWRQLLRKHIKPEPTGWHSTLTVEAFVVPICGAANPDTKGLLHPLLRRYQAKRCSYFVFSLPAVQAIINFKWTDYARRRLFLQLALYVCWLVCFYGFIIAFQDEDLTHSLRKLLRTTRGQVTVSLEVGVLVCMLPFLVIDATMAGVYRQLWIDPWRILSTITYVNQVAISAMHLGRLSVKSEWLTIVLAVQCILLLFRLQYWSRAFRATRFAFADVLWEVICDTSWLLIFLFIVMGGYAAAFHITFRTADKEPEDYKSIWRSFLTMYEHVYGDLELKDFYSSKSMPIFATALAVSYIFVQGFILVNLLIGAIINSLDRATEIIPVPDANVMEHAGAKQLVVQAQLIDEVEATASALNIATSFLRLNRPDGHPDYVHVLRIHPDKLDPVEEDQLHRRLGKRSAKRLRSRYRGGPREGSDSEDSSSSGEGGEASAEPRKPRGTPARQEDVAKLLRQQAEILELLRAKHGMQPSNGQSA</sequence>
<feature type="transmembrane region" description="Helical" evidence="3">
    <location>
        <begin position="579"/>
        <end position="600"/>
    </location>
</feature>
<keyword evidence="1" id="KW-0677">Repeat</keyword>
<dbReference type="CDD" id="cd07981">
    <property type="entry name" value="HFD_TAF12"/>
    <property type="match status" value="1"/>
</dbReference>
<feature type="compositionally biased region" description="Low complexity" evidence="2">
    <location>
        <begin position="275"/>
        <end position="287"/>
    </location>
</feature>
<feature type="region of interest" description="Disordered" evidence="2">
    <location>
        <begin position="113"/>
        <end position="170"/>
    </location>
</feature>